<dbReference type="STRING" id="1346286.SAMN05444362_1143"/>
<dbReference type="InterPro" id="IPR013783">
    <property type="entry name" value="Ig-like_fold"/>
</dbReference>
<evidence type="ECO:0000313" key="4">
    <source>
        <dbReference type="Proteomes" id="UP000184480"/>
    </source>
</evidence>
<dbReference type="InterPro" id="IPR000601">
    <property type="entry name" value="PKD_dom"/>
</dbReference>
<evidence type="ECO:0000259" key="2">
    <source>
        <dbReference type="PROSITE" id="PS50093"/>
    </source>
</evidence>
<dbReference type="PROSITE" id="PS50093">
    <property type="entry name" value="PKD"/>
    <property type="match status" value="1"/>
</dbReference>
<dbReference type="InterPro" id="IPR011044">
    <property type="entry name" value="Quino_amine_DH_bsu"/>
</dbReference>
<dbReference type="InterPro" id="IPR035986">
    <property type="entry name" value="PKD_dom_sf"/>
</dbReference>
<proteinExistence type="predicted"/>
<dbReference type="OrthoDB" id="993841at2"/>
<organism evidence="3 4">
    <name type="scientific">Dysgonomonas macrotermitis</name>
    <dbReference type="NCBI Taxonomy" id="1346286"/>
    <lineage>
        <taxon>Bacteria</taxon>
        <taxon>Pseudomonadati</taxon>
        <taxon>Bacteroidota</taxon>
        <taxon>Bacteroidia</taxon>
        <taxon>Bacteroidales</taxon>
        <taxon>Dysgonomonadaceae</taxon>
        <taxon>Dysgonomonas</taxon>
    </lineage>
</organism>
<gene>
    <name evidence="3" type="ORF">SAMN05444362_1143</name>
</gene>
<dbReference type="AlphaFoldDB" id="A0A1M5GGX6"/>
<sequence>MLKKYSILLLLLSAVFSGFTQKENSNWFFGYYAAMTWKTTTSYSATGMYGTANATLTGMPTAISGSPLTTSEGCFSISDADGNLLFFSDGMTIWDKNMDIMTNGSGLTGNKSSAQSGIIFPYPYNPTKYIAVSLGERQADNLSYSVVDMSQGGGLGAVDATYKNILLTGQSGLLGESVAAVRHSNRNDFWIVAVGRNTTSPNYLNVWKVTSTGVQTARHSSISVNVATSPSAPGGYIKFTSDGQHFVWVDFGNQFFVYGDFNPSTGIISNVRVRTGALNTTSPFGYGYGVEFSASGKYLYLTYAPSNVGTNNTSGLLVFDFEALLATSTPNTISPIISIVNPVSLTDGVTDHFGAIQTGPDGRMYIPRFNSTGMFVIDNPEDPSNMKMYKISDLLTARGVWGLPNFAAPWFRMEIDPPSNSERCAEASATYLLEVINGMGLTDVSRIVMDFGDGGANSLVTITSPSLGTYTQAYTYKKPGTYTITVTAYNSSGGVELTTSSQMKINTCALRVNPHIRGINE</sequence>
<keyword evidence="4" id="KW-1185">Reference proteome</keyword>
<name>A0A1M5GGX6_9BACT</name>
<reference evidence="4" key="1">
    <citation type="submission" date="2016-11" db="EMBL/GenBank/DDBJ databases">
        <authorList>
            <person name="Varghese N."/>
            <person name="Submissions S."/>
        </authorList>
    </citation>
    <scope>NUCLEOTIDE SEQUENCE [LARGE SCALE GENOMIC DNA]</scope>
    <source>
        <strain evidence="4">DSM 27370</strain>
    </source>
</reference>
<dbReference type="Pfam" id="PF00801">
    <property type="entry name" value="PKD"/>
    <property type="match status" value="1"/>
</dbReference>
<dbReference type="Gene3D" id="2.60.40.10">
    <property type="entry name" value="Immunoglobulins"/>
    <property type="match status" value="1"/>
</dbReference>
<protein>
    <recommendedName>
        <fullName evidence="2">PKD domain-containing protein</fullName>
    </recommendedName>
</protein>
<accession>A0A1M5GGX6</accession>
<feature type="signal peptide" evidence="1">
    <location>
        <begin position="1"/>
        <end position="22"/>
    </location>
</feature>
<dbReference type="RefSeq" id="WP_062181642.1">
    <property type="nucleotide sequence ID" value="NZ_BBXL01000014.1"/>
</dbReference>
<dbReference type="SUPFAM" id="SSF50969">
    <property type="entry name" value="YVTN repeat-like/Quinoprotein amine dehydrogenase"/>
    <property type="match status" value="1"/>
</dbReference>
<evidence type="ECO:0000313" key="3">
    <source>
        <dbReference type="EMBL" id="SHG02762.1"/>
    </source>
</evidence>
<dbReference type="EMBL" id="FQUC01000014">
    <property type="protein sequence ID" value="SHG02762.1"/>
    <property type="molecule type" value="Genomic_DNA"/>
</dbReference>
<feature type="chain" id="PRO_5009910451" description="PKD domain-containing protein" evidence="1">
    <location>
        <begin position="23"/>
        <end position="521"/>
    </location>
</feature>
<dbReference type="Proteomes" id="UP000184480">
    <property type="component" value="Unassembled WGS sequence"/>
</dbReference>
<evidence type="ECO:0000256" key="1">
    <source>
        <dbReference type="SAM" id="SignalP"/>
    </source>
</evidence>
<feature type="domain" description="PKD" evidence="2">
    <location>
        <begin position="450"/>
        <end position="510"/>
    </location>
</feature>
<dbReference type="SUPFAM" id="SSF49299">
    <property type="entry name" value="PKD domain"/>
    <property type="match status" value="1"/>
</dbReference>
<dbReference type="CDD" id="cd00146">
    <property type="entry name" value="PKD"/>
    <property type="match status" value="1"/>
</dbReference>
<keyword evidence="1" id="KW-0732">Signal</keyword>